<dbReference type="Proteomes" id="UP000887104">
    <property type="component" value="Unassembled WGS sequence"/>
</dbReference>
<feature type="domain" description="DUF1285" evidence="1">
    <location>
        <begin position="32"/>
        <end position="78"/>
    </location>
</feature>
<accession>A0ABQ4P6M3</accession>
<reference evidence="2" key="1">
    <citation type="submission" date="2021-05" db="EMBL/GenBank/DDBJ databases">
        <title>Molecular characterization for Shewanella algae harboring chromosomal blaOXA-55-like strains isolated from clinical and environment sample.</title>
        <authorList>
            <person name="Ohama Y."/>
            <person name="Aoki K."/>
            <person name="Harada S."/>
            <person name="Moriya K."/>
            <person name="Ishii Y."/>
            <person name="Tateda K."/>
        </authorList>
    </citation>
    <scope>NUCLEOTIDE SEQUENCE</scope>
    <source>
        <strain evidence="2">JCM 11563</strain>
    </source>
</reference>
<dbReference type="InterPro" id="IPR048341">
    <property type="entry name" value="DUF1285_N"/>
</dbReference>
<gene>
    <name evidence="2" type="ORF">TUM4438_11400</name>
</gene>
<evidence type="ECO:0000313" key="2">
    <source>
        <dbReference type="EMBL" id="GIU43143.1"/>
    </source>
</evidence>
<comment type="caution">
    <text evidence="2">The sequence shown here is derived from an EMBL/GenBank/DDBJ whole genome shotgun (WGS) entry which is preliminary data.</text>
</comment>
<dbReference type="InterPro" id="IPR023361">
    <property type="entry name" value="DUF1285_beta_roll_sf"/>
</dbReference>
<evidence type="ECO:0000313" key="3">
    <source>
        <dbReference type="Proteomes" id="UP000887104"/>
    </source>
</evidence>
<dbReference type="EMBL" id="BPEY01000013">
    <property type="protein sequence ID" value="GIU43143.1"/>
    <property type="molecule type" value="Genomic_DNA"/>
</dbReference>
<dbReference type="Gene3D" id="2.30.270.10">
    <property type="entry name" value="duf1285 protein"/>
    <property type="match status" value="1"/>
</dbReference>
<dbReference type="Gene3D" id="3.10.540.10">
    <property type="entry name" value="duf1285 like domain"/>
    <property type="match status" value="1"/>
</dbReference>
<sequence length="147" mass="16597">MSQRNFDNKQVAEAMSSLTSGASLCSEKPIFVITDCGEWFYQGGKLPIKFCKLFASILHRIEREYFLITPVEKLKVCVASQALILVDYDKQADGSFRVKSSINTEHKVASLAQFVVTDDSITLLLGKGVEARLNRACFYRFIEEFII</sequence>
<organism evidence="2 3">
    <name type="scientific">Shewanella sairae</name>
    <dbReference type="NCBI Taxonomy" id="190310"/>
    <lineage>
        <taxon>Bacteria</taxon>
        <taxon>Pseudomonadati</taxon>
        <taxon>Pseudomonadota</taxon>
        <taxon>Gammaproteobacteria</taxon>
        <taxon>Alteromonadales</taxon>
        <taxon>Shewanellaceae</taxon>
        <taxon>Shewanella</taxon>
    </lineage>
</organism>
<keyword evidence="3" id="KW-1185">Reference proteome</keyword>
<proteinExistence type="predicted"/>
<protein>
    <submittedName>
        <fullName evidence="2">DUF1285 domain-containing protein</fullName>
    </submittedName>
</protein>
<evidence type="ECO:0000259" key="1">
    <source>
        <dbReference type="Pfam" id="PF06938"/>
    </source>
</evidence>
<dbReference type="RefSeq" id="WP_220780218.1">
    <property type="nucleotide sequence ID" value="NZ_BPEY01000013.1"/>
</dbReference>
<name>A0ABQ4P6M3_9GAMM</name>
<dbReference type="Pfam" id="PF06938">
    <property type="entry name" value="DUF1285_N"/>
    <property type="match status" value="1"/>
</dbReference>